<gene>
    <name evidence="1" type="ORF">SAMN04487956_12815</name>
</gene>
<dbReference type="AlphaFoldDB" id="A0A1I7BMV9"/>
<proteinExistence type="predicted"/>
<protein>
    <recommendedName>
        <fullName evidence="3">DUF503 domain-containing protein</fullName>
    </recommendedName>
</protein>
<dbReference type="Gene3D" id="3.30.70.1120">
    <property type="entry name" value="TT1725-like"/>
    <property type="match status" value="1"/>
</dbReference>
<dbReference type="SUPFAM" id="SSF103007">
    <property type="entry name" value="Hypothetical protein TT1725"/>
    <property type="match status" value="1"/>
</dbReference>
<organism evidence="1 2">
    <name type="scientific">Halomonas saccharevitans</name>
    <dbReference type="NCBI Taxonomy" id="416872"/>
    <lineage>
        <taxon>Bacteria</taxon>
        <taxon>Pseudomonadati</taxon>
        <taxon>Pseudomonadota</taxon>
        <taxon>Gammaproteobacteria</taxon>
        <taxon>Oceanospirillales</taxon>
        <taxon>Halomonadaceae</taxon>
        <taxon>Halomonas</taxon>
    </lineage>
</organism>
<dbReference type="InterPro" id="IPR036746">
    <property type="entry name" value="TT1725-like_sf"/>
</dbReference>
<dbReference type="InterPro" id="IPR007546">
    <property type="entry name" value="DUF503"/>
</dbReference>
<evidence type="ECO:0008006" key="3">
    <source>
        <dbReference type="Google" id="ProtNLM"/>
    </source>
</evidence>
<evidence type="ECO:0000313" key="1">
    <source>
        <dbReference type="EMBL" id="SFT88538.1"/>
    </source>
</evidence>
<dbReference type="EMBL" id="FPAQ01000028">
    <property type="protein sequence ID" value="SFT88538.1"/>
    <property type="molecule type" value="Genomic_DNA"/>
</dbReference>
<name>A0A1I7BMV9_9GAMM</name>
<dbReference type="Proteomes" id="UP000199594">
    <property type="component" value="Unassembled WGS sequence"/>
</dbReference>
<dbReference type="Pfam" id="PF04456">
    <property type="entry name" value="DUF503"/>
    <property type="match status" value="1"/>
</dbReference>
<reference evidence="1 2" key="1">
    <citation type="submission" date="2016-10" db="EMBL/GenBank/DDBJ databases">
        <authorList>
            <person name="de Groot N.N."/>
        </authorList>
    </citation>
    <scope>NUCLEOTIDE SEQUENCE [LARGE SCALE GENOMIC DNA]</scope>
    <source>
        <strain evidence="1 2">CGMCC 1.6493</strain>
    </source>
</reference>
<accession>A0A1I7BMV9</accession>
<sequence length="100" mass="11356">MINVHRRMRITILTLTFALPGCRSLKEKRQRMGGLHERLGRNPAIAVCESGDHERHDASEWTFVVVGHTSRAVASLCSEIEEKCLQTVDGRVMEATRERL</sequence>
<evidence type="ECO:0000313" key="2">
    <source>
        <dbReference type="Proteomes" id="UP000199594"/>
    </source>
</evidence>